<evidence type="ECO:0008006" key="4">
    <source>
        <dbReference type="Google" id="ProtNLM"/>
    </source>
</evidence>
<keyword evidence="1" id="KW-0472">Membrane</keyword>
<name>A0ABU1QUP1_9BACT</name>
<keyword evidence="1" id="KW-0812">Transmembrane</keyword>
<feature type="transmembrane region" description="Helical" evidence="1">
    <location>
        <begin position="65"/>
        <end position="84"/>
    </location>
</feature>
<keyword evidence="3" id="KW-1185">Reference proteome</keyword>
<proteinExistence type="predicted"/>
<organism evidence="2 3">
    <name type="scientific">Dyadobacter fermentans</name>
    <dbReference type="NCBI Taxonomy" id="94254"/>
    <lineage>
        <taxon>Bacteria</taxon>
        <taxon>Pseudomonadati</taxon>
        <taxon>Bacteroidota</taxon>
        <taxon>Cytophagia</taxon>
        <taxon>Cytophagales</taxon>
        <taxon>Spirosomataceae</taxon>
        <taxon>Dyadobacter</taxon>
    </lineage>
</organism>
<accession>A0ABU1QUP1</accession>
<feature type="transmembrane region" description="Helical" evidence="1">
    <location>
        <begin position="20"/>
        <end position="45"/>
    </location>
</feature>
<comment type="caution">
    <text evidence="2">The sequence shown here is derived from an EMBL/GenBank/DDBJ whole genome shotgun (WGS) entry which is preliminary data.</text>
</comment>
<keyword evidence="1" id="KW-1133">Transmembrane helix</keyword>
<evidence type="ECO:0000313" key="2">
    <source>
        <dbReference type="EMBL" id="MDR6804883.1"/>
    </source>
</evidence>
<dbReference type="RefSeq" id="WP_309982149.1">
    <property type="nucleotide sequence ID" value="NZ_JAVDTI010000002.1"/>
</dbReference>
<reference evidence="2 3" key="1">
    <citation type="submission" date="2023-07" db="EMBL/GenBank/DDBJ databases">
        <title>Sorghum-associated microbial communities from plants grown in Nebraska, USA.</title>
        <authorList>
            <person name="Schachtman D."/>
        </authorList>
    </citation>
    <scope>NUCLEOTIDE SEQUENCE [LARGE SCALE GENOMIC DNA]</scope>
    <source>
        <strain evidence="2 3">BE57</strain>
    </source>
</reference>
<dbReference type="EMBL" id="JAVDTI010000002">
    <property type="protein sequence ID" value="MDR6804883.1"/>
    <property type="molecule type" value="Genomic_DNA"/>
</dbReference>
<feature type="transmembrane region" description="Helical" evidence="1">
    <location>
        <begin position="96"/>
        <end position="120"/>
    </location>
</feature>
<gene>
    <name evidence="2" type="ORF">J2W84_001929</name>
</gene>
<sequence>MEISLESSPVDREAANMSLLITTVAYLLLNGAQLFETAVLVPVWTTAPPASLHLFHGPYGLDFKAFWIVAHSLHEVTFLAALILNWKIPARRKVLLVVFVAHIVVRAWTLLYFAPVIIFFQQIPAADTVDQMLVQKAAHWRQMNLVRVAAFMVLSLVLIPLNRTVKSAGNAVPQA</sequence>
<evidence type="ECO:0000256" key="1">
    <source>
        <dbReference type="SAM" id="Phobius"/>
    </source>
</evidence>
<feature type="transmembrane region" description="Helical" evidence="1">
    <location>
        <begin position="140"/>
        <end position="161"/>
    </location>
</feature>
<dbReference type="InterPro" id="IPR036927">
    <property type="entry name" value="Cyt_c_oxase-like_su1_sf"/>
</dbReference>
<dbReference type="SUPFAM" id="SSF81442">
    <property type="entry name" value="Cytochrome c oxidase subunit I-like"/>
    <property type="match status" value="1"/>
</dbReference>
<evidence type="ECO:0000313" key="3">
    <source>
        <dbReference type="Proteomes" id="UP001264980"/>
    </source>
</evidence>
<protein>
    <recommendedName>
        <fullName evidence="4">Transposase</fullName>
    </recommendedName>
</protein>
<dbReference type="Proteomes" id="UP001264980">
    <property type="component" value="Unassembled WGS sequence"/>
</dbReference>